<keyword evidence="3" id="KW-0808">Transferase</keyword>
<dbReference type="AlphaFoldDB" id="A0A7L2WJC6"/>
<dbReference type="SUPFAM" id="SSF48439">
    <property type="entry name" value="Protein prenylyltransferase"/>
    <property type="match status" value="1"/>
</dbReference>
<evidence type="ECO:0000256" key="4">
    <source>
        <dbReference type="ARBA" id="ARBA00022737"/>
    </source>
</evidence>
<proteinExistence type="inferred from homology"/>
<name>A0A7L2WJC6_PANHA</name>
<comment type="caution">
    <text evidence="5">The sequence shown here is derived from an EMBL/GenBank/DDBJ whole genome shotgun (WGS) entry which is preliminary data.</text>
</comment>
<evidence type="ECO:0000256" key="3">
    <source>
        <dbReference type="ARBA" id="ARBA00022679"/>
    </source>
</evidence>
<dbReference type="Gene3D" id="1.25.40.120">
    <property type="entry name" value="Protein prenylyltransferase"/>
    <property type="match status" value="1"/>
</dbReference>
<feature type="non-terminal residue" evidence="5">
    <location>
        <position position="209"/>
    </location>
</feature>
<dbReference type="PANTHER" id="PTHR11129">
    <property type="entry name" value="PROTEIN FARNESYLTRANSFERASE ALPHA SUBUNIT/RAB GERANYLGERANYL TRANSFERASE ALPHA SUBUNIT"/>
    <property type="match status" value="1"/>
</dbReference>
<dbReference type="OrthoDB" id="5358702at2759"/>
<dbReference type="EMBL" id="VYZV01020094">
    <property type="protein sequence ID" value="NXS70055.1"/>
    <property type="molecule type" value="Genomic_DNA"/>
</dbReference>
<dbReference type="Proteomes" id="UP000580171">
    <property type="component" value="Unassembled WGS sequence"/>
</dbReference>
<evidence type="ECO:0000256" key="2">
    <source>
        <dbReference type="ARBA" id="ARBA00022602"/>
    </source>
</evidence>
<evidence type="ECO:0000313" key="6">
    <source>
        <dbReference type="Proteomes" id="UP000580171"/>
    </source>
</evidence>
<dbReference type="InterPro" id="IPR002088">
    <property type="entry name" value="Prenyl_trans_a"/>
</dbReference>
<reference evidence="5 6" key="1">
    <citation type="submission" date="2019-09" db="EMBL/GenBank/DDBJ databases">
        <title>Bird 10,000 Genomes (B10K) Project - Family phase.</title>
        <authorList>
            <person name="Zhang G."/>
        </authorList>
    </citation>
    <scope>NUCLEOTIDE SEQUENCE [LARGE SCALE GENOMIC DNA]</scope>
    <source>
        <strain evidence="5">B10K-DU-012-58</strain>
        <tissue evidence="5">Muscle</tissue>
    </source>
</reference>
<keyword evidence="2" id="KW-0637">Prenyltransferase</keyword>
<sequence>SEAAGRYPSNYNAWSHRIWVLQHLGKLTVKVLLDELSSTKYWVSMHVSDHSGFHYRQFLLKSLIGRTVTDNNVLVQNQIINEQNPSLQKEEESAGAEAACAEEQSMDLPCHLQEELELCTELIDSYPGHETLWCHSGDETLNNSHYSRATRPMAQAMDVDGLNESSSKQGYTQETKRLKRAPMQDCLGPEMEYRFIDKVLSTCRDADQA</sequence>
<organism evidence="5 6">
    <name type="scientific">Pandion haliaetus</name>
    <name type="common">Osprey</name>
    <name type="synonym">Falco haliaetus</name>
    <dbReference type="NCBI Taxonomy" id="56262"/>
    <lineage>
        <taxon>Eukaryota</taxon>
        <taxon>Metazoa</taxon>
        <taxon>Chordata</taxon>
        <taxon>Craniata</taxon>
        <taxon>Vertebrata</taxon>
        <taxon>Euteleostomi</taxon>
        <taxon>Archelosauria</taxon>
        <taxon>Archosauria</taxon>
        <taxon>Dinosauria</taxon>
        <taxon>Saurischia</taxon>
        <taxon>Theropoda</taxon>
        <taxon>Coelurosauria</taxon>
        <taxon>Aves</taxon>
        <taxon>Neognathae</taxon>
        <taxon>Neoaves</taxon>
        <taxon>Telluraves</taxon>
        <taxon>Accipitrimorphae</taxon>
        <taxon>Accipitriformes</taxon>
        <taxon>Pandionidae</taxon>
        <taxon>Pandion</taxon>
    </lineage>
</organism>
<evidence type="ECO:0000313" key="5">
    <source>
        <dbReference type="EMBL" id="NXS70055.1"/>
    </source>
</evidence>
<evidence type="ECO:0000256" key="1">
    <source>
        <dbReference type="ARBA" id="ARBA00006734"/>
    </source>
</evidence>
<dbReference type="GO" id="GO:0008318">
    <property type="term" value="F:protein prenyltransferase activity"/>
    <property type="evidence" value="ECO:0007669"/>
    <property type="project" value="InterPro"/>
</dbReference>
<keyword evidence="6" id="KW-1185">Reference proteome</keyword>
<comment type="similarity">
    <text evidence="1">Belongs to the protein prenyltransferase subunit alpha family.</text>
</comment>
<gene>
    <name evidence="5" type="primary">Ptar1</name>
    <name evidence="5" type="ORF">PANHAL_R08622</name>
</gene>
<dbReference type="Pfam" id="PF01239">
    <property type="entry name" value="PPTA"/>
    <property type="match status" value="3"/>
</dbReference>
<dbReference type="GO" id="GO:0005737">
    <property type="term" value="C:cytoplasm"/>
    <property type="evidence" value="ECO:0007669"/>
    <property type="project" value="TreeGrafter"/>
</dbReference>
<feature type="non-terminal residue" evidence="5">
    <location>
        <position position="1"/>
    </location>
</feature>
<dbReference type="PANTHER" id="PTHR11129:SF3">
    <property type="entry name" value="PROTEIN PRENYLTRANSFERASE ALPHA SUBUNIT REPEAT-CONTAINING PROTEIN 1"/>
    <property type="match status" value="1"/>
</dbReference>
<dbReference type="PROSITE" id="PS51147">
    <property type="entry name" value="PFTA"/>
    <property type="match status" value="1"/>
</dbReference>
<accession>A0A7L2WJC6</accession>
<protein>
    <submittedName>
        <fullName evidence="5">PTAR1 protein</fullName>
    </submittedName>
</protein>
<keyword evidence="4" id="KW-0677">Repeat</keyword>